<protein>
    <recommendedName>
        <fullName evidence="6">Ig-like domain-containing protein</fullName>
    </recommendedName>
</protein>
<dbReference type="PANTHER" id="PTHR12080:SF59">
    <property type="entry name" value="HEPATIC AND GLIAL CELL ADHESION MOLECULE"/>
    <property type="match status" value="1"/>
</dbReference>
<dbReference type="InterPro" id="IPR015631">
    <property type="entry name" value="CD2/SLAM_rcpt"/>
</dbReference>
<keyword evidence="5" id="KW-1133">Transmembrane helix</keyword>
<dbReference type="CDD" id="cd00096">
    <property type="entry name" value="Ig"/>
    <property type="match status" value="1"/>
</dbReference>
<dbReference type="InterPro" id="IPR013783">
    <property type="entry name" value="Ig-like_fold"/>
</dbReference>
<dbReference type="Proteomes" id="UP000288216">
    <property type="component" value="Unassembled WGS sequence"/>
</dbReference>
<dbReference type="PROSITE" id="PS50835">
    <property type="entry name" value="IG_LIKE"/>
    <property type="match status" value="1"/>
</dbReference>
<sequence length="300" mass="33315">GQEEVLAVSGSSPLLDPGIGVPLDKYHVIWEFIGSDANLVTILDCAPDFPKQEPNEQFRSRLHFNVSTGALTVINATSRDEGIFIIIVIGILRSRIILKIFELLSEPSINSTCMNTTITLTCQVRTGKASSVLWWKDGTIITNGQHYQLMQNNSTLIIYKTNQSDPGIFTCTMENPVSKKSYSFSLSVNGDSPSVNGEECEPSELVHNGRPIVIMLVMMMMFLIVAFFIVYQKCRWTMVVGKDHNGLSCVHHSLNPVMTHIKFAASKHGTRKLRPSVSSCKTSDALPLWGGNRKPNWVSR</sequence>
<reference evidence="7 8" key="1">
    <citation type="journal article" date="2018" name="Nat. Ecol. Evol.">
        <title>Shark genomes provide insights into elasmobranch evolution and the origin of vertebrates.</title>
        <authorList>
            <person name="Hara Y"/>
            <person name="Yamaguchi K"/>
            <person name="Onimaru K"/>
            <person name="Kadota M"/>
            <person name="Koyanagi M"/>
            <person name="Keeley SD"/>
            <person name="Tatsumi K"/>
            <person name="Tanaka K"/>
            <person name="Motone F"/>
            <person name="Kageyama Y"/>
            <person name="Nozu R"/>
            <person name="Adachi N"/>
            <person name="Nishimura O"/>
            <person name="Nakagawa R"/>
            <person name="Tanegashima C"/>
            <person name="Kiyatake I"/>
            <person name="Matsumoto R"/>
            <person name="Murakumo K"/>
            <person name="Nishida K"/>
            <person name="Terakita A"/>
            <person name="Kuratani S"/>
            <person name="Sato K"/>
            <person name="Hyodo S Kuraku.S."/>
        </authorList>
    </citation>
    <scope>NUCLEOTIDE SEQUENCE [LARGE SCALE GENOMIC DNA]</scope>
</reference>
<dbReference type="OrthoDB" id="6106100at2759"/>
<dbReference type="GO" id="GO:0016020">
    <property type="term" value="C:membrane"/>
    <property type="evidence" value="ECO:0007669"/>
    <property type="project" value="UniProtKB-SubCell"/>
</dbReference>
<keyword evidence="3 5" id="KW-0472">Membrane</keyword>
<dbReference type="InterPro" id="IPR013098">
    <property type="entry name" value="Ig_I-set"/>
</dbReference>
<organism evidence="7 8">
    <name type="scientific">Scyliorhinus torazame</name>
    <name type="common">Cloudy catshark</name>
    <name type="synonym">Catulus torazame</name>
    <dbReference type="NCBI Taxonomy" id="75743"/>
    <lineage>
        <taxon>Eukaryota</taxon>
        <taxon>Metazoa</taxon>
        <taxon>Chordata</taxon>
        <taxon>Craniata</taxon>
        <taxon>Vertebrata</taxon>
        <taxon>Chondrichthyes</taxon>
        <taxon>Elasmobranchii</taxon>
        <taxon>Galeomorphii</taxon>
        <taxon>Galeoidea</taxon>
        <taxon>Carcharhiniformes</taxon>
        <taxon>Scyliorhinidae</taxon>
        <taxon>Scyliorhinus</taxon>
    </lineage>
</organism>
<feature type="domain" description="Ig-like" evidence="6">
    <location>
        <begin position="115"/>
        <end position="187"/>
    </location>
</feature>
<gene>
    <name evidence="7" type="ORF">scyTo_0020120</name>
</gene>
<accession>A0A401PZI4</accession>
<evidence type="ECO:0000256" key="1">
    <source>
        <dbReference type="ARBA" id="ARBA00004370"/>
    </source>
</evidence>
<evidence type="ECO:0000256" key="5">
    <source>
        <dbReference type="SAM" id="Phobius"/>
    </source>
</evidence>
<evidence type="ECO:0000256" key="4">
    <source>
        <dbReference type="ARBA" id="ARBA00023180"/>
    </source>
</evidence>
<keyword evidence="5" id="KW-0812">Transmembrane</keyword>
<dbReference type="Gene3D" id="2.60.40.10">
    <property type="entry name" value="Immunoglobulins"/>
    <property type="match status" value="2"/>
</dbReference>
<dbReference type="SUPFAM" id="SSF48726">
    <property type="entry name" value="Immunoglobulin"/>
    <property type="match status" value="2"/>
</dbReference>
<keyword evidence="8" id="KW-1185">Reference proteome</keyword>
<name>A0A401PZI4_SCYTO</name>
<feature type="non-terminal residue" evidence="7">
    <location>
        <position position="1"/>
    </location>
</feature>
<proteinExistence type="predicted"/>
<dbReference type="AlphaFoldDB" id="A0A401PZI4"/>
<evidence type="ECO:0000256" key="2">
    <source>
        <dbReference type="ARBA" id="ARBA00022729"/>
    </source>
</evidence>
<evidence type="ECO:0000313" key="8">
    <source>
        <dbReference type="Proteomes" id="UP000288216"/>
    </source>
</evidence>
<dbReference type="PANTHER" id="PTHR12080">
    <property type="entry name" value="SIGNALING LYMPHOCYTIC ACTIVATION MOLECULE"/>
    <property type="match status" value="1"/>
</dbReference>
<dbReference type="Pfam" id="PF07679">
    <property type="entry name" value="I-set"/>
    <property type="match status" value="1"/>
</dbReference>
<dbReference type="STRING" id="75743.A0A401PZI4"/>
<dbReference type="EMBL" id="BFAA01015775">
    <property type="protein sequence ID" value="GCB78531.1"/>
    <property type="molecule type" value="Genomic_DNA"/>
</dbReference>
<feature type="transmembrane region" description="Helical" evidence="5">
    <location>
        <begin position="212"/>
        <end position="231"/>
    </location>
</feature>
<evidence type="ECO:0000256" key="3">
    <source>
        <dbReference type="ARBA" id="ARBA00023136"/>
    </source>
</evidence>
<dbReference type="OMA" id="THIKFAA"/>
<evidence type="ECO:0000313" key="7">
    <source>
        <dbReference type="EMBL" id="GCB78531.1"/>
    </source>
</evidence>
<evidence type="ECO:0000259" key="6">
    <source>
        <dbReference type="PROSITE" id="PS50835"/>
    </source>
</evidence>
<keyword evidence="4" id="KW-0325">Glycoprotein</keyword>
<dbReference type="GO" id="GO:0005911">
    <property type="term" value="C:cell-cell junction"/>
    <property type="evidence" value="ECO:0007669"/>
    <property type="project" value="TreeGrafter"/>
</dbReference>
<dbReference type="InterPro" id="IPR036179">
    <property type="entry name" value="Ig-like_dom_sf"/>
</dbReference>
<comment type="subcellular location">
    <subcellularLocation>
        <location evidence="1">Membrane</location>
    </subcellularLocation>
</comment>
<dbReference type="InterPro" id="IPR007110">
    <property type="entry name" value="Ig-like_dom"/>
</dbReference>
<keyword evidence="2" id="KW-0732">Signal</keyword>
<comment type="caution">
    <text evidence="7">The sequence shown here is derived from an EMBL/GenBank/DDBJ whole genome shotgun (WGS) entry which is preliminary data.</text>
</comment>